<name>A0A979GPP1_CHIPD</name>
<feature type="domain" description="ParB-related ThiF-related cassette protein E" evidence="2">
    <location>
        <begin position="2"/>
        <end position="174"/>
    </location>
</feature>
<dbReference type="AlphaFoldDB" id="A0A979GPP1"/>
<reference evidence="3 4" key="2">
    <citation type="journal article" date="2010" name="Stand. Genomic Sci.">
        <title>Complete genome sequence of Chitinophaga pinensis type strain (UQM 2034).</title>
        <authorList>
            <person name="Glavina Del Rio T."/>
            <person name="Abt B."/>
            <person name="Spring S."/>
            <person name="Lapidus A."/>
            <person name="Nolan M."/>
            <person name="Tice H."/>
            <person name="Copeland A."/>
            <person name="Cheng J.F."/>
            <person name="Chen F."/>
            <person name="Bruce D."/>
            <person name="Goodwin L."/>
            <person name="Pitluck S."/>
            <person name="Ivanova N."/>
            <person name="Mavromatis K."/>
            <person name="Mikhailova N."/>
            <person name="Pati A."/>
            <person name="Chen A."/>
            <person name="Palaniappan K."/>
            <person name="Land M."/>
            <person name="Hauser L."/>
            <person name="Chang Y.J."/>
            <person name="Jeffries C.D."/>
            <person name="Chain P."/>
            <person name="Saunders E."/>
            <person name="Detter J.C."/>
            <person name="Brettin T."/>
            <person name="Rohde M."/>
            <person name="Goker M."/>
            <person name="Bristow J."/>
            <person name="Eisen J.A."/>
            <person name="Markowitz V."/>
            <person name="Hugenholtz P."/>
            <person name="Kyrpides N.C."/>
            <person name="Klenk H.P."/>
            <person name="Lucas S."/>
        </authorList>
    </citation>
    <scope>NUCLEOTIDE SEQUENCE [LARGE SCALE GENOMIC DNA]</scope>
    <source>
        <strain evidence="4">ATCC 43595 / DSM 2588 / LMG 13176 / NBRC 15968 / NCIMB 11800 / UQM 2034</strain>
    </source>
</reference>
<feature type="region of interest" description="Disordered" evidence="1">
    <location>
        <begin position="94"/>
        <end position="113"/>
    </location>
</feature>
<accession>A0A979GPP1</accession>
<proteinExistence type="predicted"/>
<evidence type="ECO:0000313" key="3">
    <source>
        <dbReference type="EMBL" id="ACU60697.1"/>
    </source>
</evidence>
<organism evidence="3 4">
    <name type="scientific">Chitinophaga pinensis (strain ATCC 43595 / DSM 2588 / LMG 13176 / NBRC 15968 / NCIMB 11800 / UQM 2034)</name>
    <dbReference type="NCBI Taxonomy" id="485918"/>
    <lineage>
        <taxon>Bacteria</taxon>
        <taxon>Pseudomonadati</taxon>
        <taxon>Bacteroidota</taxon>
        <taxon>Chitinophagia</taxon>
        <taxon>Chitinophagales</taxon>
        <taxon>Chitinophagaceae</taxon>
        <taxon>Chitinophaga</taxon>
    </lineage>
</organism>
<evidence type="ECO:0000313" key="4">
    <source>
        <dbReference type="Proteomes" id="UP000002215"/>
    </source>
</evidence>
<evidence type="ECO:0000256" key="1">
    <source>
        <dbReference type="SAM" id="MobiDB-lite"/>
    </source>
</evidence>
<dbReference type="Proteomes" id="UP000002215">
    <property type="component" value="Chromosome"/>
</dbReference>
<dbReference type="KEGG" id="cpi:Cpin_3230"/>
<reference evidence="4" key="1">
    <citation type="submission" date="2009-08" db="EMBL/GenBank/DDBJ databases">
        <title>The complete genome of Chitinophaga pinensis DSM 2588.</title>
        <authorList>
            <consortium name="US DOE Joint Genome Institute (JGI-PGF)"/>
            <person name="Lucas S."/>
            <person name="Copeland A."/>
            <person name="Lapidus A."/>
            <person name="Glavina del Rio T."/>
            <person name="Dalin E."/>
            <person name="Tice H."/>
            <person name="Bruce D."/>
            <person name="Goodwin L."/>
            <person name="Pitluck S."/>
            <person name="Kyrpides N."/>
            <person name="Mavromatis K."/>
            <person name="Ivanova N."/>
            <person name="Mikhailova N."/>
            <person name="Sims D."/>
            <person name="Meinche L."/>
            <person name="Brettin T."/>
            <person name="Detter J.C."/>
            <person name="Han C."/>
            <person name="Larimer F."/>
            <person name="Land M."/>
            <person name="Hauser L."/>
            <person name="Markowitz V."/>
            <person name="Cheng J.-F."/>
            <person name="Hugenholtz P."/>
            <person name="Woyke T."/>
            <person name="Wu D."/>
            <person name="Spring S."/>
            <person name="Klenk H.-P."/>
            <person name="Eisen J.A."/>
        </authorList>
    </citation>
    <scope>NUCLEOTIDE SEQUENCE [LARGE SCALE GENOMIC DNA]</scope>
    <source>
        <strain evidence="4">ATCC 43595 / DSM 2588 / LMG 13176 / NBRC 15968 / NCIMB 11800 / UQM 2034</strain>
    </source>
</reference>
<dbReference type="InterPro" id="IPR022273">
    <property type="entry name" value="PRTRC_protein-E"/>
</dbReference>
<gene>
    <name evidence="3" type="ordered locus">Cpin_3230</name>
</gene>
<evidence type="ECO:0000259" key="2">
    <source>
        <dbReference type="Pfam" id="PF19556"/>
    </source>
</evidence>
<sequence>MGFFQSIDALNIDGIVTMVFTRNKDNTFTITTAIQHPTLKSEHLTNVIPLNITGPATELDKDYFTAFGEWMVRLDNSLVSNVKEVEASYKKAQEKLKQKTGKPASKEEKPGYELPEKLRLAPNSEYLAAKQKVELLLLQKKYGQAKSAMPSKERFPEHAEEIDAMIAEIYKNRSDLLL</sequence>
<protein>
    <recommendedName>
        <fullName evidence="2">ParB-related ThiF-related cassette protein E domain-containing protein</fullName>
    </recommendedName>
</protein>
<feature type="compositionally biased region" description="Basic and acidic residues" evidence="1">
    <location>
        <begin position="104"/>
        <end position="113"/>
    </location>
</feature>
<dbReference type="EMBL" id="CP001699">
    <property type="protein sequence ID" value="ACU60697.1"/>
    <property type="molecule type" value="Genomic_DNA"/>
</dbReference>
<dbReference type="Pfam" id="PF19556">
    <property type="entry name" value="PRTRC_E"/>
    <property type="match status" value="1"/>
</dbReference>